<organism evidence="1 2">
    <name type="scientific">Clostridium innocuum</name>
    <dbReference type="NCBI Taxonomy" id="1522"/>
    <lineage>
        <taxon>Bacteria</taxon>
        <taxon>Bacillati</taxon>
        <taxon>Bacillota</taxon>
        <taxon>Clostridia</taxon>
        <taxon>Eubacteriales</taxon>
        <taxon>Clostridiaceae</taxon>
        <taxon>Clostridium</taxon>
    </lineage>
</organism>
<dbReference type="EMBL" id="QVEV01000031">
    <property type="protein sequence ID" value="RGC12432.1"/>
    <property type="molecule type" value="Genomic_DNA"/>
</dbReference>
<sequence>MRNIKIAFFDIDGTLIDMDKKIMSEQMEETLLQLQRNHIIICIATGRPPKSVPHFQKVSFDAFLTFNASYCYTKQEVIFKNPIPTEDVHKIIGNAKAIHRPVVLANENRKGANGRDRDIVDYFAISKQTVDVIEDFDALANEDIYQIMLGGRKEEYAAVLKGVRGAAITAWWPRAVDIIPADGGKGRGVEKILAYFQLSKEEAIAFGDGTNDIEMLQAVGTGIAMGNAGEDVKAAADEVCGSVKEEGIYHYCKAKNLIP</sequence>
<dbReference type="GO" id="GO:0000287">
    <property type="term" value="F:magnesium ion binding"/>
    <property type="evidence" value="ECO:0007669"/>
    <property type="project" value="TreeGrafter"/>
</dbReference>
<dbReference type="RefSeq" id="WP_117444229.1">
    <property type="nucleotide sequence ID" value="NZ_JAJFEN010000025.1"/>
</dbReference>
<gene>
    <name evidence="1" type="ORF">DXA38_17050</name>
</gene>
<dbReference type="InterPro" id="IPR023214">
    <property type="entry name" value="HAD_sf"/>
</dbReference>
<dbReference type="OrthoDB" id="1654797at2"/>
<comment type="caution">
    <text evidence="1">The sequence shown here is derived from an EMBL/GenBank/DDBJ whole genome shotgun (WGS) entry which is preliminary data.</text>
</comment>
<protein>
    <submittedName>
        <fullName evidence="1">Cof-type HAD-IIB family hydrolase</fullName>
    </submittedName>
</protein>
<name>A0A3E2VNN4_CLOIN</name>
<keyword evidence="1" id="KW-0378">Hydrolase</keyword>
<reference evidence="1 2" key="1">
    <citation type="submission" date="2018-08" db="EMBL/GenBank/DDBJ databases">
        <title>A genome reference for cultivated species of the human gut microbiota.</title>
        <authorList>
            <person name="Zou Y."/>
            <person name="Xue W."/>
            <person name="Luo G."/>
        </authorList>
    </citation>
    <scope>NUCLEOTIDE SEQUENCE [LARGE SCALE GENOMIC DNA]</scope>
    <source>
        <strain evidence="1 2">OF01-2LB</strain>
    </source>
</reference>
<dbReference type="SFLD" id="SFLDG01140">
    <property type="entry name" value="C2.B:_Phosphomannomutase_and_P"/>
    <property type="match status" value="1"/>
</dbReference>
<dbReference type="PANTHER" id="PTHR10000">
    <property type="entry name" value="PHOSPHOSERINE PHOSPHATASE"/>
    <property type="match status" value="1"/>
</dbReference>
<dbReference type="AlphaFoldDB" id="A0A3E2VNN4"/>
<dbReference type="Gene3D" id="3.30.1240.10">
    <property type="match status" value="1"/>
</dbReference>
<dbReference type="PROSITE" id="PS01229">
    <property type="entry name" value="COF_2"/>
    <property type="match status" value="1"/>
</dbReference>
<evidence type="ECO:0000313" key="2">
    <source>
        <dbReference type="Proteomes" id="UP000260025"/>
    </source>
</evidence>
<dbReference type="PANTHER" id="PTHR10000:SF25">
    <property type="entry name" value="PHOSPHATASE YKRA-RELATED"/>
    <property type="match status" value="1"/>
</dbReference>
<dbReference type="InterPro" id="IPR000150">
    <property type="entry name" value="Cof"/>
</dbReference>
<dbReference type="NCBIfam" id="TIGR01484">
    <property type="entry name" value="HAD-SF-IIB"/>
    <property type="match status" value="1"/>
</dbReference>
<dbReference type="SFLD" id="SFLDS00003">
    <property type="entry name" value="Haloacid_Dehalogenase"/>
    <property type="match status" value="1"/>
</dbReference>
<dbReference type="GO" id="GO:0016791">
    <property type="term" value="F:phosphatase activity"/>
    <property type="evidence" value="ECO:0007669"/>
    <property type="project" value="TreeGrafter"/>
</dbReference>
<dbReference type="Gene3D" id="3.40.50.1000">
    <property type="entry name" value="HAD superfamily/HAD-like"/>
    <property type="match status" value="1"/>
</dbReference>
<dbReference type="Pfam" id="PF08282">
    <property type="entry name" value="Hydrolase_3"/>
    <property type="match status" value="1"/>
</dbReference>
<accession>A0A3E2VNN4</accession>
<proteinExistence type="predicted"/>
<dbReference type="NCBIfam" id="TIGR00099">
    <property type="entry name" value="Cof-subfamily"/>
    <property type="match status" value="1"/>
</dbReference>
<dbReference type="SUPFAM" id="SSF56784">
    <property type="entry name" value="HAD-like"/>
    <property type="match status" value="1"/>
</dbReference>
<dbReference type="InterPro" id="IPR036412">
    <property type="entry name" value="HAD-like_sf"/>
</dbReference>
<dbReference type="GO" id="GO:0005829">
    <property type="term" value="C:cytosol"/>
    <property type="evidence" value="ECO:0007669"/>
    <property type="project" value="TreeGrafter"/>
</dbReference>
<dbReference type="InterPro" id="IPR006379">
    <property type="entry name" value="HAD-SF_hydro_IIB"/>
</dbReference>
<evidence type="ECO:0000313" key="1">
    <source>
        <dbReference type="EMBL" id="RGC12432.1"/>
    </source>
</evidence>
<dbReference type="Proteomes" id="UP000260025">
    <property type="component" value="Unassembled WGS sequence"/>
</dbReference>